<reference evidence="1" key="2">
    <citation type="journal article" date="2024" name="Plant">
        <title>Genomic evolution and insights into agronomic trait innovations of Sesamum species.</title>
        <authorList>
            <person name="Miao H."/>
            <person name="Wang L."/>
            <person name="Qu L."/>
            <person name="Liu H."/>
            <person name="Sun Y."/>
            <person name="Le M."/>
            <person name="Wang Q."/>
            <person name="Wei S."/>
            <person name="Zheng Y."/>
            <person name="Lin W."/>
            <person name="Duan Y."/>
            <person name="Cao H."/>
            <person name="Xiong S."/>
            <person name="Wang X."/>
            <person name="Wei L."/>
            <person name="Li C."/>
            <person name="Ma Q."/>
            <person name="Ju M."/>
            <person name="Zhao R."/>
            <person name="Li G."/>
            <person name="Mu C."/>
            <person name="Tian Q."/>
            <person name="Mei H."/>
            <person name="Zhang T."/>
            <person name="Gao T."/>
            <person name="Zhang H."/>
        </authorList>
    </citation>
    <scope>NUCLEOTIDE SEQUENCE</scope>
    <source>
        <strain evidence="1">KEN1</strain>
    </source>
</reference>
<dbReference type="Pfam" id="PF05056">
    <property type="entry name" value="DUF674"/>
    <property type="match status" value="1"/>
</dbReference>
<organism evidence="1">
    <name type="scientific">Sesamum latifolium</name>
    <dbReference type="NCBI Taxonomy" id="2727402"/>
    <lineage>
        <taxon>Eukaryota</taxon>
        <taxon>Viridiplantae</taxon>
        <taxon>Streptophyta</taxon>
        <taxon>Embryophyta</taxon>
        <taxon>Tracheophyta</taxon>
        <taxon>Spermatophyta</taxon>
        <taxon>Magnoliopsida</taxon>
        <taxon>eudicotyledons</taxon>
        <taxon>Gunneridae</taxon>
        <taxon>Pentapetalae</taxon>
        <taxon>asterids</taxon>
        <taxon>lamiids</taxon>
        <taxon>Lamiales</taxon>
        <taxon>Pedaliaceae</taxon>
        <taxon>Sesamum</taxon>
    </lineage>
</organism>
<sequence length="174" mass="19136">MVGSLTNLYGSIEHLNASYIQPNQSKTTLLKPAVPSPGSSVPLLLLGDTPTEKKFYSCSKNCKYNITDNPRAVCPQCRQAMTTKMTYVAPPWAQETGDEGGFVKGVVTYMVMDNLEVKPMSTISTITLLNKFNVKDVGLLQEKVVNLGMDEAVRLLKISLQSEKVLTEVFLRSS</sequence>
<name>A0AAW2Y4G2_9LAMI</name>
<evidence type="ECO:0000313" key="1">
    <source>
        <dbReference type="EMBL" id="KAL0460630.1"/>
    </source>
</evidence>
<reference evidence="1" key="1">
    <citation type="submission" date="2020-06" db="EMBL/GenBank/DDBJ databases">
        <authorList>
            <person name="Li T."/>
            <person name="Hu X."/>
            <person name="Zhang T."/>
            <person name="Song X."/>
            <person name="Zhang H."/>
            <person name="Dai N."/>
            <person name="Sheng W."/>
            <person name="Hou X."/>
            <person name="Wei L."/>
        </authorList>
    </citation>
    <scope>NUCLEOTIDE SEQUENCE</scope>
    <source>
        <strain evidence="1">KEN1</strain>
        <tissue evidence="1">Leaf</tissue>
    </source>
</reference>
<proteinExistence type="predicted"/>
<dbReference type="PANTHER" id="PTHR33103">
    <property type="entry name" value="OS01G0153900 PROTEIN"/>
    <property type="match status" value="1"/>
</dbReference>
<dbReference type="PANTHER" id="PTHR33103:SF19">
    <property type="entry name" value="OS09G0544700 PROTEIN"/>
    <property type="match status" value="1"/>
</dbReference>
<gene>
    <name evidence="1" type="ORF">Slati_0690200</name>
</gene>
<comment type="caution">
    <text evidence="1">The sequence shown here is derived from an EMBL/GenBank/DDBJ whole genome shotgun (WGS) entry which is preliminary data.</text>
</comment>
<dbReference type="AlphaFoldDB" id="A0AAW2Y4G2"/>
<dbReference type="InterPro" id="IPR007750">
    <property type="entry name" value="DUF674"/>
</dbReference>
<evidence type="ECO:0008006" key="2">
    <source>
        <dbReference type="Google" id="ProtNLM"/>
    </source>
</evidence>
<accession>A0AAW2Y4G2</accession>
<protein>
    <recommendedName>
        <fullName evidence="2">DUF674 domain-containing protein</fullName>
    </recommendedName>
</protein>
<dbReference type="EMBL" id="JACGWN010000002">
    <property type="protein sequence ID" value="KAL0460630.1"/>
    <property type="molecule type" value="Genomic_DNA"/>
</dbReference>